<dbReference type="Proteomes" id="UP000226431">
    <property type="component" value="Unassembled WGS sequence"/>
</dbReference>
<dbReference type="EMBL" id="NJES01000067">
    <property type="protein sequence ID" value="PHH78778.1"/>
    <property type="molecule type" value="Genomic_DNA"/>
</dbReference>
<organism evidence="2 3">
    <name type="scientific">Ophiocordyceps camponoti-rufipedis</name>
    <dbReference type="NCBI Taxonomy" id="2004952"/>
    <lineage>
        <taxon>Eukaryota</taxon>
        <taxon>Fungi</taxon>
        <taxon>Dikarya</taxon>
        <taxon>Ascomycota</taxon>
        <taxon>Pezizomycotina</taxon>
        <taxon>Sordariomycetes</taxon>
        <taxon>Hypocreomycetidae</taxon>
        <taxon>Hypocreales</taxon>
        <taxon>Ophiocordycipitaceae</taxon>
        <taxon>Ophiocordyceps</taxon>
    </lineage>
</organism>
<evidence type="ECO:0000313" key="2">
    <source>
        <dbReference type="EMBL" id="PHH78778.1"/>
    </source>
</evidence>
<sequence length="136" mass="14390">MTDPSSLPSPTPLTPLTPPKPPAPPSPDGLQDHVAYLGLGEPRSASQECLPPAAEARTSDWPIRSEPAPKGVGDQSKKKGRKGGGGLEFDYTTVTALSKGTDAVDSKMMMMMMMMMMYSIKLSVFDCCSALMPAVS</sequence>
<evidence type="ECO:0000313" key="3">
    <source>
        <dbReference type="Proteomes" id="UP000226431"/>
    </source>
</evidence>
<comment type="caution">
    <text evidence="2">The sequence shown here is derived from an EMBL/GenBank/DDBJ whole genome shotgun (WGS) entry which is preliminary data.</text>
</comment>
<feature type="compositionally biased region" description="Pro residues" evidence="1">
    <location>
        <begin position="7"/>
        <end position="27"/>
    </location>
</feature>
<reference evidence="2 3" key="1">
    <citation type="submission" date="2017-06" db="EMBL/GenBank/DDBJ databases">
        <title>Ant-infecting Ophiocordyceps genomes reveal a high diversity of potential behavioral manipulation genes and a possible major role for enterotoxins.</title>
        <authorList>
            <person name="De Bekker C."/>
            <person name="Evans H.C."/>
            <person name="Brachmann A."/>
            <person name="Hughes D.P."/>
        </authorList>
    </citation>
    <scope>NUCLEOTIDE SEQUENCE [LARGE SCALE GENOMIC DNA]</scope>
    <source>
        <strain evidence="2 3">Map16</strain>
    </source>
</reference>
<protein>
    <submittedName>
        <fullName evidence="2">Uncharacterized protein</fullName>
    </submittedName>
</protein>
<accession>A0A2C5YL27</accession>
<proteinExistence type="predicted"/>
<feature type="region of interest" description="Disordered" evidence="1">
    <location>
        <begin position="1"/>
        <end position="88"/>
    </location>
</feature>
<evidence type="ECO:0000256" key="1">
    <source>
        <dbReference type="SAM" id="MobiDB-lite"/>
    </source>
</evidence>
<dbReference type="AlphaFoldDB" id="A0A2C5YL27"/>
<gene>
    <name evidence="2" type="ORF">CDD80_6234</name>
</gene>
<name>A0A2C5YL27_9HYPO</name>
<keyword evidence="3" id="KW-1185">Reference proteome</keyword>